<evidence type="ECO:0000313" key="1">
    <source>
        <dbReference type="EMBL" id="KRY90406.1"/>
    </source>
</evidence>
<name>A0A0V1FWI4_TRIPS</name>
<organism evidence="1 2">
    <name type="scientific">Trichinella pseudospiralis</name>
    <name type="common">Parasitic roundworm</name>
    <dbReference type="NCBI Taxonomy" id="6337"/>
    <lineage>
        <taxon>Eukaryota</taxon>
        <taxon>Metazoa</taxon>
        <taxon>Ecdysozoa</taxon>
        <taxon>Nematoda</taxon>
        <taxon>Enoplea</taxon>
        <taxon>Dorylaimia</taxon>
        <taxon>Trichinellida</taxon>
        <taxon>Trichinellidae</taxon>
        <taxon>Trichinella</taxon>
    </lineage>
</organism>
<dbReference type="EMBL" id="JYDT01000021">
    <property type="protein sequence ID" value="KRY90406.1"/>
    <property type="molecule type" value="Genomic_DNA"/>
</dbReference>
<dbReference type="OrthoDB" id="5912736at2759"/>
<accession>A0A0V1FWI4</accession>
<dbReference type="AlphaFoldDB" id="A0A0V1FWI4"/>
<evidence type="ECO:0000313" key="2">
    <source>
        <dbReference type="Proteomes" id="UP000054995"/>
    </source>
</evidence>
<keyword evidence="2" id="KW-1185">Reference proteome</keyword>
<gene>
    <name evidence="1" type="ORF">T4D_15052</name>
</gene>
<comment type="caution">
    <text evidence="1">The sequence shown here is derived from an EMBL/GenBank/DDBJ whole genome shotgun (WGS) entry which is preliminary data.</text>
</comment>
<dbReference type="Proteomes" id="UP000054995">
    <property type="component" value="Unassembled WGS sequence"/>
</dbReference>
<reference evidence="1 2" key="1">
    <citation type="submission" date="2015-01" db="EMBL/GenBank/DDBJ databases">
        <title>Evolution of Trichinella species and genotypes.</title>
        <authorList>
            <person name="Korhonen P.K."/>
            <person name="Edoardo P."/>
            <person name="Giuseppe L.R."/>
            <person name="Gasser R.B."/>
        </authorList>
    </citation>
    <scope>NUCLEOTIDE SEQUENCE [LARGE SCALE GENOMIC DNA]</scope>
    <source>
        <strain evidence="1">ISS470</strain>
    </source>
</reference>
<protein>
    <submittedName>
        <fullName evidence="1">Uncharacterized protein</fullName>
    </submittedName>
</protein>
<proteinExistence type="predicted"/>
<sequence>MVDWKIFILFFSSNEQRVVSIVQDAGSVFCNCNRRMAMTASSFQEDGEKLSIKKSPGCSDLKNDPIIVTSRNDFWTDRQLDSDGANDGVIHAKRPTKLEEKLFRNAIPGMKS</sequence>